<keyword evidence="2" id="KW-1185">Reference proteome</keyword>
<proteinExistence type="predicted"/>
<evidence type="ECO:0000313" key="2">
    <source>
        <dbReference type="Proteomes" id="UP000824120"/>
    </source>
</evidence>
<name>A0A9J5XTL2_SOLCO</name>
<gene>
    <name evidence="1" type="ORF">H5410_040792</name>
</gene>
<sequence length="129" mass="14329">MSTHSIGHQSSGLGFATSLSGKPKTHGHQKLVQADSSCFPTTSSRSRPLGGIVLLLCRTIRRSAFCFFHCLFDSLFSGLRILKQREESVLSVNRQRFLAMLMLQLLRSFQPLCSFLCLSVHASTKTKNP</sequence>
<comment type="caution">
    <text evidence="1">The sequence shown here is derived from an EMBL/GenBank/DDBJ whole genome shotgun (WGS) entry which is preliminary data.</text>
</comment>
<organism evidence="1 2">
    <name type="scientific">Solanum commersonii</name>
    <name type="common">Commerson's wild potato</name>
    <name type="synonym">Commerson's nightshade</name>
    <dbReference type="NCBI Taxonomy" id="4109"/>
    <lineage>
        <taxon>Eukaryota</taxon>
        <taxon>Viridiplantae</taxon>
        <taxon>Streptophyta</taxon>
        <taxon>Embryophyta</taxon>
        <taxon>Tracheophyta</taxon>
        <taxon>Spermatophyta</taxon>
        <taxon>Magnoliopsida</taxon>
        <taxon>eudicotyledons</taxon>
        <taxon>Gunneridae</taxon>
        <taxon>Pentapetalae</taxon>
        <taxon>asterids</taxon>
        <taxon>lamiids</taxon>
        <taxon>Solanales</taxon>
        <taxon>Solanaceae</taxon>
        <taxon>Solanoideae</taxon>
        <taxon>Solaneae</taxon>
        <taxon>Solanum</taxon>
    </lineage>
</organism>
<evidence type="ECO:0000313" key="1">
    <source>
        <dbReference type="EMBL" id="KAG5590278.1"/>
    </source>
</evidence>
<dbReference type="EMBL" id="JACXVP010000008">
    <property type="protein sequence ID" value="KAG5590278.1"/>
    <property type="molecule type" value="Genomic_DNA"/>
</dbReference>
<reference evidence="1 2" key="1">
    <citation type="submission" date="2020-09" db="EMBL/GenBank/DDBJ databases">
        <title>De no assembly of potato wild relative species, Solanum commersonii.</title>
        <authorList>
            <person name="Cho K."/>
        </authorList>
    </citation>
    <scope>NUCLEOTIDE SEQUENCE [LARGE SCALE GENOMIC DNA]</scope>
    <source>
        <strain evidence="1">LZ3.2</strain>
        <tissue evidence="1">Leaf</tissue>
    </source>
</reference>
<dbReference type="AlphaFoldDB" id="A0A9J5XTL2"/>
<dbReference type="Proteomes" id="UP000824120">
    <property type="component" value="Chromosome 8"/>
</dbReference>
<accession>A0A9J5XTL2</accession>
<protein>
    <submittedName>
        <fullName evidence="1">Uncharacterized protein</fullName>
    </submittedName>
</protein>